<dbReference type="Proteomes" id="UP000321393">
    <property type="component" value="Unassembled WGS sequence"/>
</dbReference>
<comment type="caution">
    <text evidence="2">The sequence shown here is derived from an EMBL/GenBank/DDBJ whole genome shotgun (WGS) entry which is preliminary data.</text>
</comment>
<name>A0A5A7T8C5_CUCMM</name>
<evidence type="ECO:0000256" key="1">
    <source>
        <dbReference type="SAM" id="MobiDB-lite"/>
    </source>
</evidence>
<proteinExistence type="predicted"/>
<dbReference type="EMBL" id="SSTE01018890">
    <property type="protein sequence ID" value="KAA0037715.1"/>
    <property type="molecule type" value="Genomic_DNA"/>
</dbReference>
<accession>A0A5A7T8C5</accession>
<organism evidence="2 3">
    <name type="scientific">Cucumis melo var. makuwa</name>
    <name type="common">Oriental melon</name>
    <dbReference type="NCBI Taxonomy" id="1194695"/>
    <lineage>
        <taxon>Eukaryota</taxon>
        <taxon>Viridiplantae</taxon>
        <taxon>Streptophyta</taxon>
        <taxon>Embryophyta</taxon>
        <taxon>Tracheophyta</taxon>
        <taxon>Spermatophyta</taxon>
        <taxon>Magnoliopsida</taxon>
        <taxon>eudicotyledons</taxon>
        <taxon>Gunneridae</taxon>
        <taxon>Pentapetalae</taxon>
        <taxon>rosids</taxon>
        <taxon>fabids</taxon>
        <taxon>Cucurbitales</taxon>
        <taxon>Cucurbitaceae</taxon>
        <taxon>Benincaseae</taxon>
        <taxon>Cucumis</taxon>
    </lineage>
</organism>
<feature type="compositionally biased region" description="Basic and acidic residues" evidence="1">
    <location>
        <begin position="123"/>
        <end position="134"/>
    </location>
</feature>
<reference evidence="2 3" key="1">
    <citation type="submission" date="2019-08" db="EMBL/GenBank/DDBJ databases">
        <title>Draft genome sequences of two oriental melons (Cucumis melo L. var makuwa).</title>
        <authorList>
            <person name="Kwon S.-Y."/>
        </authorList>
    </citation>
    <scope>NUCLEOTIDE SEQUENCE [LARGE SCALE GENOMIC DNA]</scope>
    <source>
        <strain evidence="3">cv. SW 3</strain>
        <tissue evidence="2">Leaf</tissue>
    </source>
</reference>
<evidence type="ECO:0000313" key="2">
    <source>
        <dbReference type="EMBL" id="KAA0037715.1"/>
    </source>
</evidence>
<dbReference type="AlphaFoldDB" id="A0A5A7T8C5"/>
<feature type="region of interest" description="Disordered" evidence="1">
    <location>
        <begin position="123"/>
        <end position="163"/>
    </location>
</feature>
<feature type="compositionally biased region" description="Basic residues" evidence="1">
    <location>
        <begin position="153"/>
        <end position="163"/>
    </location>
</feature>
<protein>
    <submittedName>
        <fullName evidence="2">Uncharacterized protein</fullName>
    </submittedName>
</protein>
<sequence>MARQFQGNLTSFDLNHHFCFEGAHFKRWKKNMLFFLTLKKVTAACITTEKPEVPETNPTEEKINNLITWTKTYFICMTLDDQFQVAVIIEKLPPLWKDFKNTLRPKTKKFSLESLITRLRMEEEARKHDQKEEINTIPRKKSTTVLKPDLKPKGNKMKRGSNK</sequence>
<gene>
    <name evidence="2" type="ORF">E6C27_scaffold141G00060</name>
</gene>
<evidence type="ECO:0000313" key="3">
    <source>
        <dbReference type="Proteomes" id="UP000321393"/>
    </source>
</evidence>